<feature type="domain" description="Exonuclease" evidence="7">
    <location>
        <begin position="200"/>
        <end position="375"/>
    </location>
</feature>
<keyword evidence="1" id="KW-0698">rRNA processing</keyword>
<dbReference type="SUPFAM" id="SSF53098">
    <property type="entry name" value="Ribonuclease H-like"/>
    <property type="match status" value="1"/>
</dbReference>
<evidence type="ECO:0000313" key="9">
    <source>
        <dbReference type="Proteomes" id="UP000053789"/>
    </source>
</evidence>
<evidence type="ECO:0000256" key="2">
    <source>
        <dbReference type="ARBA" id="ARBA00022722"/>
    </source>
</evidence>
<dbReference type="HOGENOM" id="CLU_029938_1_0_1"/>
<dbReference type="PANTHER" id="PTHR12801">
    <property type="entry name" value="RNA EXONUCLEASE REXO1 / RECO3 FAMILY MEMBER-RELATED"/>
    <property type="match status" value="1"/>
</dbReference>
<protein>
    <recommendedName>
        <fullName evidence="7">Exonuclease domain-containing protein</fullName>
    </recommendedName>
</protein>
<evidence type="ECO:0000256" key="5">
    <source>
        <dbReference type="ARBA" id="ARBA00025599"/>
    </source>
</evidence>
<dbReference type="AlphaFoldDB" id="A0A0D2FYN4"/>
<dbReference type="EMBL" id="KN846990">
    <property type="protein sequence ID" value="KIW91547.1"/>
    <property type="molecule type" value="Genomic_DNA"/>
</dbReference>
<feature type="compositionally biased region" description="Basic residues" evidence="6">
    <location>
        <begin position="155"/>
        <end position="164"/>
    </location>
</feature>
<proteinExistence type="predicted"/>
<dbReference type="CDD" id="cd06137">
    <property type="entry name" value="DEDDh_RNase"/>
    <property type="match status" value="1"/>
</dbReference>
<feature type="region of interest" description="Disordered" evidence="6">
    <location>
        <begin position="69"/>
        <end position="168"/>
    </location>
</feature>
<organism evidence="8 9">
    <name type="scientific">Cladophialophora bantiana (strain ATCC 10958 / CBS 173.52 / CDC B-1940 / NIH 8579)</name>
    <name type="common">Xylohypha bantiana</name>
    <dbReference type="NCBI Taxonomy" id="1442370"/>
    <lineage>
        <taxon>Eukaryota</taxon>
        <taxon>Fungi</taxon>
        <taxon>Dikarya</taxon>
        <taxon>Ascomycota</taxon>
        <taxon>Pezizomycotina</taxon>
        <taxon>Eurotiomycetes</taxon>
        <taxon>Chaetothyriomycetidae</taxon>
        <taxon>Chaetothyriales</taxon>
        <taxon>Herpotrichiellaceae</taxon>
        <taxon>Cladophialophora</taxon>
    </lineage>
</organism>
<evidence type="ECO:0000256" key="4">
    <source>
        <dbReference type="ARBA" id="ARBA00022839"/>
    </source>
</evidence>
<feature type="compositionally biased region" description="Basic residues" evidence="6">
    <location>
        <begin position="69"/>
        <end position="83"/>
    </location>
</feature>
<keyword evidence="4" id="KW-0269">Exonuclease</keyword>
<dbReference type="GeneID" id="27700441"/>
<dbReference type="InterPro" id="IPR047021">
    <property type="entry name" value="REXO1/3/4-like"/>
</dbReference>
<keyword evidence="3" id="KW-0378">Hydrolase</keyword>
<name>A0A0D2FYN4_CLAB1</name>
<evidence type="ECO:0000256" key="1">
    <source>
        <dbReference type="ARBA" id="ARBA00022552"/>
    </source>
</evidence>
<keyword evidence="9" id="KW-1185">Reference proteome</keyword>
<evidence type="ECO:0000259" key="7">
    <source>
        <dbReference type="SMART" id="SM00479"/>
    </source>
</evidence>
<gene>
    <name evidence="8" type="ORF">Z519_07513</name>
</gene>
<feature type="compositionally biased region" description="Basic and acidic residues" evidence="6">
    <location>
        <begin position="84"/>
        <end position="96"/>
    </location>
</feature>
<comment type="function">
    <text evidence="5">Exoribonuclease involved in ribosome biosynthesis. Involved in the processing of ITS1, the internal transcribed spacer localized between the 18S and 5.8S rRNAs.</text>
</comment>
<dbReference type="GO" id="GO:0000027">
    <property type="term" value="P:ribosomal large subunit assembly"/>
    <property type="evidence" value="ECO:0007669"/>
    <property type="project" value="TreeGrafter"/>
</dbReference>
<evidence type="ECO:0000313" key="8">
    <source>
        <dbReference type="EMBL" id="KIW91547.1"/>
    </source>
</evidence>
<dbReference type="GO" id="GO:0005634">
    <property type="term" value="C:nucleus"/>
    <property type="evidence" value="ECO:0007669"/>
    <property type="project" value="TreeGrafter"/>
</dbReference>
<reference evidence="8" key="1">
    <citation type="submission" date="2015-01" db="EMBL/GenBank/DDBJ databases">
        <title>The Genome Sequence of Cladophialophora bantiana CBS 173.52.</title>
        <authorList>
            <consortium name="The Broad Institute Genomics Platform"/>
            <person name="Cuomo C."/>
            <person name="de Hoog S."/>
            <person name="Gorbushina A."/>
            <person name="Stielow B."/>
            <person name="Teixiera M."/>
            <person name="Abouelleil A."/>
            <person name="Chapman S.B."/>
            <person name="Priest M."/>
            <person name="Young S.K."/>
            <person name="Wortman J."/>
            <person name="Nusbaum C."/>
            <person name="Birren B."/>
        </authorList>
    </citation>
    <scope>NUCLEOTIDE SEQUENCE [LARGE SCALE GENOMIC DNA]</scope>
    <source>
        <strain evidence="8">CBS 173.52</strain>
    </source>
</reference>
<dbReference type="VEuPathDB" id="FungiDB:Z519_07513"/>
<evidence type="ECO:0000256" key="6">
    <source>
        <dbReference type="SAM" id="MobiDB-lite"/>
    </source>
</evidence>
<sequence>MAQPKPPAWPLIKATEPNVPHVTWSNITFSPAYVEKLRLVCHSQKELKKAGYVLQPLDSAQITSKARCTKCGKRQNRRARPKPVRTDAGNDNKGQKDLMSVDTENAVPSETEHSMPPPDDPQLHEHWQYHYTPPIPAQVAPTTSTASRPTPPVGSRRRGHRRGGRQSWQPFIVDYSTRSHSHSHSHNHQQQQHKIPRHLHAIALDCEMGTSAAGHPELIRLTVVDFFSGAVLIDNLVSPSVRMAHYNTRYSGVTARDMRQALARGTAILGCDRAREALFRHCGVGPDTVVVVHGGASDFTALRWIHPLIVDTCILERYTYSGVSSTKTPGGRSLQNLCKLKLGIPVQVGKRGHDSFEDAMAARELFVHWAKGIPDV</sequence>
<dbReference type="GO" id="GO:0003676">
    <property type="term" value="F:nucleic acid binding"/>
    <property type="evidence" value="ECO:0007669"/>
    <property type="project" value="InterPro"/>
</dbReference>
<dbReference type="GO" id="GO:0006364">
    <property type="term" value="P:rRNA processing"/>
    <property type="evidence" value="ECO:0007669"/>
    <property type="project" value="UniProtKB-KW"/>
</dbReference>
<dbReference type="GO" id="GO:0004527">
    <property type="term" value="F:exonuclease activity"/>
    <property type="evidence" value="ECO:0007669"/>
    <property type="project" value="UniProtKB-KW"/>
</dbReference>
<dbReference type="PANTHER" id="PTHR12801:SF45">
    <property type="entry name" value="RNA EXONUCLEASE 4"/>
    <property type="match status" value="1"/>
</dbReference>
<dbReference type="InterPro" id="IPR036397">
    <property type="entry name" value="RNaseH_sf"/>
</dbReference>
<evidence type="ECO:0000256" key="3">
    <source>
        <dbReference type="ARBA" id="ARBA00022801"/>
    </source>
</evidence>
<dbReference type="InterPro" id="IPR012337">
    <property type="entry name" value="RNaseH-like_sf"/>
</dbReference>
<dbReference type="OrthoDB" id="16516at2759"/>
<keyword evidence="2" id="KW-0540">Nuclease</keyword>
<dbReference type="SMART" id="SM00479">
    <property type="entry name" value="EXOIII"/>
    <property type="match status" value="1"/>
</dbReference>
<accession>A0A0D2FYN4</accession>
<dbReference type="InterPro" id="IPR013520">
    <property type="entry name" value="Ribonucl_H"/>
</dbReference>
<dbReference type="Gene3D" id="3.30.420.10">
    <property type="entry name" value="Ribonuclease H-like superfamily/Ribonuclease H"/>
    <property type="match status" value="1"/>
</dbReference>
<dbReference type="Proteomes" id="UP000053789">
    <property type="component" value="Unassembled WGS sequence"/>
</dbReference>
<dbReference type="RefSeq" id="XP_016618216.1">
    <property type="nucleotide sequence ID" value="XM_016765247.1"/>
</dbReference>